<dbReference type="AlphaFoldDB" id="A0A1B0A9W2"/>
<dbReference type="Pfam" id="PF10231">
    <property type="entry name" value="COA8"/>
    <property type="match status" value="1"/>
</dbReference>
<keyword evidence="8" id="KW-1185">Reference proteome</keyword>
<comment type="similarity">
    <text evidence="2">Belongs to the COA8 family.</text>
</comment>
<dbReference type="GO" id="GO:0005743">
    <property type="term" value="C:mitochondrial inner membrane"/>
    <property type="evidence" value="ECO:0007669"/>
    <property type="project" value="UniProtKB-SubCell"/>
</dbReference>
<proteinExistence type="inferred from homology"/>
<dbReference type="STRING" id="7398.A0A1B0A9W2"/>
<dbReference type="Proteomes" id="UP000092445">
    <property type="component" value="Unassembled WGS sequence"/>
</dbReference>
<keyword evidence="6" id="KW-0472">Membrane</keyword>
<accession>A0A1B0A9W2</accession>
<protein>
    <recommendedName>
        <fullName evidence="9">APOPT family protein CG14806, mitochondrial</fullName>
    </recommendedName>
</protein>
<comment type="subcellular location">
    <subcellularLocation>
        <location evidence="1">Mitochondrion inner membrane</location>
        <topology evidence="1">Peripheral membrane protein</topology>
        <orientation evidence="1">Matrix side</orientation>
    </subcellularLocation>
</comment>
<evidence type="ECO:0000256" key="2">
    <source>
        <dbReference type="ARBA" id="ARBA00005453"/>
    </source>
</evidence>
<dbReference type="VEuPathDB" id="VectorBase:GPAI038903"/>
<evidence type="ECO:0008006" key="9">
    <source>
        <dbReference type="Google" id="ProtNLM"/>
    </source>
</evidence>
<dbReference type="PANTHER" id="PTHR31107:SF2">
    <property type="entry name" value="CYTOCHROME C OXIDASE ASSEMBLY FACTOR 8"/>
    <property type="match status" value="1"/>
</dbReference>
<evidence type="ECO:0000313" key="7">
    <source>
        <dbReference type="EnsemblMetazoa" id="GPAI038903-PA"/>
    </source>
</evidence>
<evidence type="ECO:0000256" key="6">
    <source>
        <dbReference type="ARBA" id="ARBA00023136"/>
    </source>
</evidence>
<dbReference type="GO" id="GO:0097193">
    <property type="term" value="P:intrinsic apoptotic signaling pathway"/>
    <property type="evidence" value="ECO:0007669"/>
    <property type="project" value="InterPro"/>
</dbReference>
<dbReference type="PANTHER" id="PTHR31107">
    <property type="entry name" value="APOPTOGENIC PROTEIN 1, MITOCHONDRIAL"/>
    <property type="match status" value="1"/>
</dbReference>
<keyword evidence="3" id="KW-0999">Mitochondrion inner membrane</keyword>
<keyword evidence="5" id="KW-0496">Mitochondrion</keyword>
<evidence type="ECO:0000313" key="8">
    <source>
        <dbReference type="Proteomes" id="UP000092445"/>
    </source>
</evidence>
<dbReference type="InterPro" id="IPR018796">
    <property type="entry name" value="COA8"/>
</dbReference>
<sequence length="174" mass="20965">MERFVVESIFLVFDPHGNAEDRCNMLRLYSHKETQKTQSYNEKPNPELIKQDYIGPPDKDSNLRPYVRCIPDNETALAKMLRNKRVEVEAWNQDFWSKHNKRFYEEKEDFIKIHHQAGSTDISADEMSVFYKHFLDKNRKIHALYNLSWYIKNFELLILAFRVALQKLIKRRKL</sequence>
<evidence type="ECO:0000256" key="5">
    <source>
        <dbReference type="ARBA" id="ARBA00023128"/>
    </source>
</evidence>
<keyword evidence="4" id="KW-0809">Transit peptide</keyword>
<evidence type="ECO:0000256" key="3">
    <source>
        <dbReference type="ARBA" id="ARBA00022792"/>
    </source>
</evidence>
<reference evidence="7" key="2">
    <citation type="submission" date="2020-05" db="UniProtKB">
        <authorList>
            <consortium name="EnsemblMetazoa"/>
        </authorList>
    </citation>
    <scope>IDENTIFICATION</scope>
    <source>
        <strain evidence="7">IAEA</strain>
    </source>
</reference>
<dbReference type="EnsemblMetazoa" id="GPAI038903-RA">
    <property type="protein sequence ID" value="GPAI038903-PA"/>
    <property type="gene ID" value="GPAI038903"/>
</dbReference>
<evidence type="ECO:0000256" key="1">
    <source>
        <dbReference type="ARBA" id="ARBA00004443"/>
    </source>
</evidence>
<evidence type="ECO:0000256" key="4">
    <source>
        <dbReference type="ARBA" id="ARBA00022946"/>
    </source>
</evidence>
<organism evidence="7 8">
    <name type="scientific">Glossina pallidipes</name>
    <name type="common">Tsetse fly</name>
    <dbReference type="NCBI Taxonomy" id="7398"/>
    <lineage>
        <taxon>Eukaryota</taxon>
        <taxon>Metazoa</taxon>
        <taxon>Ecdysozoa</taxon>
        <taxon>Arthropoda</taxon>
        <taxon>Hexapoda</taxon>
        <taxon>Insecta</taxon>
        <taxon>Pterygota</taxon>
        <taxon>Neoptera</taxon>
        <taxon>Endopterygota</taxon>
        <taxon>Diptera</taxon>
        <taxon>Brachycera</taxon>
        <taxon>Muscomorpha</taxon>
        <taxon>Hippoboscoidea</taxon>
        <taxon>Glossinidae</taxon>
        <taxon>Glossina</taxon>
    </lineage>
</organism>
<name>A0A1B0A9W2_GLOPL</name>
<reference evidence="8" key="1">
    <citation type="submission" date="2014-03" db="EMBL/GenBank/DDBJ databases">
        <authorList>
            <person name="Aksoy S."/>
            <person name="Warren W."/>
            <person name="Wilson R.K."/>
        </authorList>
    </citation>
    <scope>NUCLEOTIDE SEQUENCE [LARGE SCALE GENOMIC DNA]</scope>
    <source>
        <strain evidence="8">IAEA</strain>
    </source>
</reference>